<feature type="DNA-binding region" description="H-T-H motif" evidence="4">
    <location>
        <begin position="42"/>
        <end position="61"/>
    </location>
</feature>
<dbReference type="PROSITE" id="PS01081">
    <property type="entry name" value="HTH_TETR_1"/>
    <property type="match status" value="1"/>
</dbReference>
<accession>A0A6L3W222</accession>
<dbReference type="InterPro" id="IPR050109">
    <property type="entry name" value="HTH-type_TetR-like_transc_reg"/>
</dbReference>
<dbReference type="PROSITE" id="PS50977">
    <property type="entry name" value="HTH_TETR_2"/>
    <property type="match status" value="1"/>
</dbReference>
<feature type="domain" description="HTH tetR-type" evidence="5">
    <location>
        <begin position="19"/>
        <end position="79"/>
    </location>
</feature>
<evidence type="ECO:0000313" key="6">
    <source>
        <dbReference type="EMBL" id="KAB2384558.1"/>
    </source>
</evidence>
<dbReference type="AlphaFoldDB" id="A0A6L3W222"/>
<dbReference type="PRINTS" id="PR00455">
    <property type="entry name" value="HTHTETR"/>
</dbReference>
<reference evidence="6 7" key="1">
    <citation type="submission" date="2019-09" db="EMBL/GenBank/DDBJ databases">
        <title>Actinomadura physcomitrii sp. nov., a novel actinomycete isolated from moss [Physcomitrium sphaericum (Ludw) Fuernr].</title>
        <authorList>
            <person name="Liu C."/>
            <person name="Zhuang X."/>
        </authorList>
    </citation>
    <scope>NUCLEOTIDE SEQUENCE [LARGE SCALE GENOMIC DNA]</scope>
    <source>
        <strain evidence="6 7">CYP1-1B</strain>
    </source>
</reference>
<protein>
    <submittedName>
        <fullName evidence="6">TetR/AcrR family transcriptional regulator</fullName>
    </submittedName>
</protein>
<dbReference type="EMBL" id="WBMR01000021">
    <property type="protein sequence ID" value="KAB2384558.1"/>
    <property type="molecule type" value="Genomic_DNA"/>
</dbReference>
<evidence type="ECO:0000256" key="2">
    <source>
        <dbReference type="ARBA" id="ARBA00023125"/>
    </source>
</evidence>
<dbReference type="InterPro" id="IPR023772">
    <property type="entry name" value="DNA-bd_HTH_TetR-type_CS"/>
</dbReference>
<dbReference type="InterPro" id="IPR009057">
    <property type="entry name" value="Homeodomain-like_sf"/>
</dbReference>
<dbReference type="Pfam" id="PF21351">
    <property type="entry name" value="TetR_C_41"/>
    <property type="match status" value="1"/>
</dbReference>
<dbReference type="GO" id="GO:0003700">
    <property type="term" value="F:DNA-binding transcription factor activity"/>
    <property type="evidence" value="ECO:0007669"/>
    <property type="project" value="TreeGrafter"/>
</dbReference>
<dbReference type="SUPFAM" id="SSF46689">
    <property type="entry name" value="Homeodomain-like"/>
    <property type="match status" value="1"/>
</dbReference>
<keyword evidence="2 4" id="KW-0238">DNA-binding</keyword>
<evidence type="ECO:0000256" key="1">
    <source>
        <dbReference type="ARBA" id="ARBA00023015"/>
    </source>
</evidence>
<sequence>MCYTCRVEPVKSRREQYVESTRAALLDTGRRHFTERGFADVSAEELVRAAGLTRGALYHHFNGKQGLFEAVFEEFEDEAAQRIAAAIAGEGGDAWHRGIAGIRAFLDICAEPGYRQIVLLQGPIALGWPRWRELDQRYLGALLEDGLTAILGAAPAHPPPLTAAALYGALTELALTIADAADPAQARDQAVQLVAAMLKGVRTFQ</sequence>
<proteinExistence type="predicted"/>
<keyword evidence="1" id="KW-0805">Transcription regulation</keyword>
<gene>
    <name evidence="6" type="ORF">F9B16_10560</name>
</gene>
<evidence type="ECO:0000259" key="5">
    <source>
        <dbReference type="PROSITE" id="PS50977"/>
    </source>
</evidence>
<dbReference type="InterPro" id="IPR049484">
    <property type="entry name" value="Rv0078-like_C"/>
</dbReference>
<evidence type="ECO:0000256" key="4">
    <source>
        <dbReference type="PROSITE-ProRule" id="PRU00335"/>
    </source>
</evidence>
<dbReference type="PANTHER" id="PTHR30055">
    <property type="entry name" value="HTH-TYPE TRANSCRIPTIONAL REGULATOR RUTR"/>
    <property type="match status" value="1"/>
</dbReference>
<evidence type="ECO:0000313" key="7">
    <source>
        <dbReference type="Proteomes" id="UP000483004"/>
    </source>
</evidence>
<dbReference type="OrthoDB" id="9805134at2"/>
<comment type="caution">
    <text evidence="6">The sequence shown here is derived from an EMBL/GenBank/DDBJ whole genome shotgun (WGS) entry which is preliminary data.</text>
</comment>
<keyword evidence="7" id="KW-1185">Reference proteome</keyword>
<evidence type="ECO:0000256" key="3">
    <source>
        <dbReference type="ARBA" id="ARBA00023163"/>
    </source>
</evidence>
<dbReference type="Proteomes" id="UP000483004">
    <property type="component" value="Unassembled WGS sequence"/>
</dbReference>
<dbReference type="PANTHER" id="PTHR30055:SF234">
    <property type="entry name" value="HTH-TYPE TRANSCRIPTIONAL REGULATOR BETI"/>
    <property type="match status" value="1"/>
</dbReference>
<dbReference type="Gene3D" id="1.10.357.10">
    <property type="entry name" value="Tetracycline Repressor, domain 2"/>
    <property type="match status" value="1"/>
</dbReference>
<dbReference type="GO" id="GO:0000976">
    <property type="term" value="F:transcription cis-regulatory region binding"/>
    <property type="evidence" value="ECO:0007669"/>
    <property type="project" value="TreeGrafter"/>
</dbReference>
<name>A0A6L3W222_9ACTN</name>
<dbReference type="InterPro" id="IPR001647">
    <property type="entry name" value="HTH_TetR"/>
</dbReference>
<keyword evidence="3" id="KW-0804">Transcription</keyword>
<dbReference type="Pfam" id="PF00440">
    <property type="entry name" value="TetR_N"/>
    <property type="match status" value="1"/>
</dbReference>
<organism evidence="6 7">
    <name type="scientific">Actinomadura montaniterrae</name>
    <dbReference type="NCBI Taxonomy" id="1803903"/>
    <lineage>
        <taxon>Bacteria</taxon>
        <taxon>Bacillati</taxon>
        <taxon>Actinomycetota</taxon>
        <taxon>Actinomycetes</taxon>
        <taxon>Streptosporangiales</taxon>
        <taxon>Thermomonosporaceae</taxon>
        <taxon>Actinomadura</taxon>
    </lineage>
</organism>